<accession>M9RNW0</accession>
<dbReference type="HOGENOM" id="CLU_1794530_0_0_5"/>
<dbReference type="RefSeq" id="WP_015495237.1">
    <property type="nucleotide sequence ID" value="NC_020908.1"/>
</dbReference>
<organism evidence="1 2">
    <name type="scientific">Octadecabacter arcticus 238</name>
    <dbReference type="NCBI Taxonomy" id="391616"/>
    <lineage>
        <taxon>Bacteria</taxon>
        <taxon>Pseudomonadati</taxon>
        <taxon>Pseudomonadota</taxon>
        <taxon>Alphaproteobacteria</taxon>
        <taxon>Rhodobacterales</taxon>
        <taxon>Roseobacteraceae</taxon>
        <taxon>Octadecabacter</taxon>
    </lineage>
</organism>
<dbReference type="KEGG" id="oar:OA238_c20200"/>
<dbReference type="EMBL" id="CP003742">
    <property type="protein sequence ID" value="AGI72121.1"/>
    <property type="molecule type" value="Genomic_DNA"/>
</dbReference>
<evidence type="ECO:0000313" key="2">
    <source>
        <dbReference type="Proteomes" id="UP000004688"/>
    </source>
</evidence>
<reference evidence="1 2" key="1">
    <citation type="journal article" date="2013" name="PLoS ONE">
        <title>Poles Apart: Arctic and Antarctic Octadecabacter strains Share High Genome Plasticity and a New Type of Xanthorhodopsin.</title>
        <authorList>
            <person name="Vollmers J."/>
            <person name="Voget S."/>
            <person name="Dietrich S."/>
            <person name="Gollnow K."/>
            <person name="Smits M."/>
            <person name="Meyer K."/>
            <person name="Brinkhoff T."/>
            <person name="Simon M."/>
            <person name="Daniel R."/>
        </authorList>
    </citation>
    <scope>NUCLEOTIDE SEQUENCE [LARGE SCALE GENOMIC DNA]</scope>
    <source>
        <strain evidence="1 2">238</strain>
    </source>
</reference>
<dbReference type="Proteomes" id="UP000004688">
    <property type="component" value="Chromosome"/>
</dbReference>
<keyword evidence="2" id="KW-1185">Reference proteome</keyword>
<evidence type="ECO:0000313" key="1">
    <source>
        <dbReference type="EMBL" id="AGI72121.1"/>
    </source>
</evidence>
<sequence length="144" mass="16537">MTDTNIQLLDPENLPKTVIEAFGGDEKRAVSLYNHINKCTLGCNAEWLIFQLRNPLYQALEADDNGDFNWPERLYSFLNTNNDCLVEFFGEPTEVGKFELHTAEKMVTFLPMAEGMTAVDVRDNVLEQEEEIVFVIYVDETSYD</sequence>
<name>M9RNW0_9RHOB</name>
<gene>
    <name evidence="1" type="ORF">OA238_c20200</name>
</gene>
<proteinExistence type="predicted"/>
<protein>
    <submittedName>
        <fullName evidence="1">Uncharacterized protein</fullName>
    </submittedName>
</protein>
<dbReference type="AlphaFoldDB" id="M9RNW0"/>